<evidence type="ECO:0000313" key="9">
    <source>
        <dbReference type="Proteomes" id="UP001162891"/>
    </source>
</evidence>
<reference evidence="9" key="1">
    <citation type="journal article" date="2022" name="Int. J. Syst. Evol. Microbiol.">
        <title>Anaeromyxobacter oryzae sp. nov., Anaeromyxobacter diazotrophicus sp. nov. and Anaeromyxobacter paludicola sp. nov., isolated from paddy soils.</title>
        <authorList>
            <person name="Itoh H."/>
            <person name="Xu Z."/>
            <person name="Mise K."/>
            <person name="Masuda Y."/>
            <person name="Ushijima N."/>
            <person name="Hayakawa C."/>
            <person name="Shiratori Y."/>
            <person name="Senoo K."/>
        </authorList>
    </citation>
    <scope>NUCLEOTIDE SEQUENCE [LARGE SCALE GENOMIC DNA]</scope>
    <source>
        <strain evidence="9">Red232</strain>
    </source>
</reference>
<evidence type="ECO:0000256" key="5">
    <source>
        <dbReference type="SAM" id="MobiDB-lite"/>
    </source>
</evidence>
<gene>
    <name evidence="8" type="primary">rpoE_5</name>
    <name evidence="8" type="ORF">AMOR_50610</name>
</gene>
<dbReference type="InterPro" id="IPR013325">
    <property type="entry name" value="RNA_pol_sigma_r2"/>
</dbReference>
<evidence type="ECO:0000313" key="8">
    <source>
        <dbReference type="EMBL" id="BDG06065.1"/>
    </source>
</evidence>
<sequence>MQRATMVGTPAERPDEWELVAALRAGDEAAFLELVGRYHRSVVRVARAYLGSDAAAEDVAQEAWLGVLKGIDAFEGRCSVKTWIFRIAVYCAKTRRARDGRLVPMSALEEDGEDEPAVDPDRFQPDGARYANNWSRPPEPWAEERLMTSQAAALVKQEIERLPTNQRAVITLRDVEGLDSGEVCEALGLSDGNQRVLLHRARSKVRAALERLMSDGGGR</sequence>
<evidence type="ECO:0000256" key="2">
    <source>
        <dbReference type="ARBA" id="ARBA00023015"/>
    </source>
</evidence>
<protein>
    <submittedName>
        <fullName evidence="8">RNA polymerase sigma24 factor</fullName>
    </submittedName>
</protein>
<keyword evidence="4" id="KW-0804">Transcription</keyword>
<dbReference type="PANTHER" id="PTHR43133">
    <property type="entry name" value="RNA POLYMERASE ECF-TYPE SIGMA FACTO"/>
    <property type="match status" value="1"/>
</dbReference>
<dbReference type="InterPro" id="IPR036388">
    <property type="entry name" value="WH-like_DNA-bd_sf"/>
</dbReference>
<organism evidence="8 9">
    <name type="scientific">Anaeromyxobacter oryzae</name>
    <dbReference type="NCBI Taxonomy" id="2918170"/>
    <lineage>
        <taxon>Bacteria</taxon>
        <taxon>Pseudomonadati</taxon>
        <taxon>Myxococcota</taxon>
        <taxon>Myxococcia</taxon>
        <taxon>Myxococcales</taxon>
        <taxon>Cystobacterineae</taxon>
        <taxon>Anaeromyxobacteraceae</taxon>
        <taxon>Anaeromyxobacter</taxon>
    </lineage>
</organism>
<dbReference type="Pfam" id="PF08281">
    <property type="entry name" value="Sigma70_r4_2"/>
    <property type="match status" value="1"/>
</dbReference>
<accession>A0ABM7X2Q8</accession>
<dbReference type="EMBL" id="AP025591">
    <property type="protein sequence ID" value="BDG06065.1"/>
    <property type="molecule type" value="Genomic_DNA"/>
</dbReference>
<evidence type="ECO:0000256" key="1">
    <source>
        <dbReference type="ARBA" id="ARBA00010641"/>
    </source>
</evidence>
<feature type="region of interest" description="Disordered" evidence="5">
    <location>
        <begin position="109"/>
        <end position="135"/>
    </location>
</feature>
<dbReference type="InterPro" id="IPR013249">
    <property type="entry name" value="RNA_pol_sigma70_r4_t2"/>
</dbReference>
<evidence type="ECO:0000259" key="7">
    <source>
        <dbReference type="Pfam" id="PF08281"/>
    </source>
</evidence>
<dbReference type="InterPro" id="IPR039425">
    <property type="entry name" value="RNA_pol_sigma-70-like"/>
</dbReference>
<dbReference type="InterPro" id="IPR013324">
    <property type="entry name" value="RNA_pol_sigma_r3/r4-like"/>
</dbReference>
<proteinExistence type="inferred from homology"/>
<dbReference type="InterPro" id="IPR014284">
    <property type="entry name" value="RNA_pol_sigma-70_dom"/>
</dbReference>
<dbReference type="NCBIfam" id="TIGR02937">
    <property type="entry name" value="sigma70-ECF"/>
    <property type="match status" value="1"/>
</dbReference>
<dbReference type="Gene3D" id="1.10.10.10">
    <property type="entry name" value="Winged helix-like DNA-binding domain superfamily/Winged helix DNA-binding domain"/>
    <property type="match status" value="1"/>
</dbReference>
<evidence type="ECO:0000256" key="4">
    <source>
        <dbReference type="ARBA" id="ARBA00023163"/>
    </source>
</evidence>
<dbReference type="PANTHER" id="PTHR43133:SF53">
    <property type="entry name" value="ECF RNA POLYMERASE SIGMA-E FACTOR"/>
    <property type="match status" value="1"/>
</dbReference>
<dbReference type="Gene3D" id="1.10.1740.10">
    <property type="match status" value="1"/>
</dbReference>
<dbReference type="RefSeq" id="WP_248355349.1">
    <property type="nucleotide sequence ID" value="NZ_AP025591.1"/>
</dbReference>
<comment type="similarity">
    <text evidence="1">Belongs to the sigma-70 factor family. ECF subfamily.</text>
</comment>
<dbReference type="Pfam" id="PF04542">
    <property type="entry name" value="Sigma70_r2"/>
    <property type="match status" value="1"/>
</dbReference>
<feature type="domain" description="RNA polymerase sigma-70 region 2" evidence="6">
    <location>
        <begin position="34"/>
        <end position="100"/>
    </location>
</feature>
<keyword evidence="9" id="KW-1185">Reference proteome</keyword>
<dbReference type="Proteomes" id="UP001162891">
    <property type="component" value="Chromosome"/>
</dbReference>
<dbReference type="SUPFAM" id="SSF88946">
    <property type="entry name" value="Sigma2 domain of RNA polymerase sigma factors"/>
    <property type="match status" value="1"/>
</dbReference>
<feature type="compositionally biased region" description="Acidic residues" evidence="5">
    <location>
        <begin position="109"/>
        <end position="118"/>
    </location>
</feature>
<keyword evidence="2" id="KW-0805">Transcription regulation</keyword>
<dbReference type="SUPFAM" id="SSF88659">
    <property type="entry name" value="Sigma3 and sigma4 domains of RNA polymerase sigma factors"/>
    <property type="match status" value="1"/>
</dbReference>
<dbReference type="InterPro" id="IPR007627">
    <property type="entry name" value="RNA_pol_sigma70_r2"/>
</dbReference>
<name>A0ABM7X2Q8_9BACT</name>
<feature type="domain" description="RNA polymerase sigma factor 70 region 4 type 2" evidence="7">
    <location>
        <begin position="155"/>
        <end position="204"/>
    </location>
</feature>
<dbReference type="CDD" id="cd06171">
    <property type="entry name" value="Sigma70_r4"/>
    <property type="match status" value="1"/>
</dbReference>
<keyword evidence="3" id="KW-0731">Sigma factor</keyword>
<evidence type="ECO:0000256" key="3">
    <source>
        <dbReference type="ARBA" id="ARBA00023082"/>
    </source>
</evidence>
<evidence type="ECO:0000259" key="6">
    <source>
        <dbReference type="Pfam" id="PF04542"/>
    </source>
</evidence>